<evidence type="ECO:0000313" key="1">
    <source>
        <dbReference type="EMBL" id="EKC29591.1"/>
    </source>
</evidence>
<accession>K1R6M5</accession>
<dbReference type="HOGENOM" id="CLU_1671030_0_0_1"/>
<organism evidence="1">
    <name type="scientific">Magallana gigas</name>
    <name type="common">Pacific oyster</name>
    <name type="synonym">Crassostrea gigas</name>
    <dbReference type="NCBI Taxonomy" id="29159"/>
    <lineage>
        <taxon>Eukaryota</taxon>
        <taxon>Metazoa</taxon>
        <taxon>Spiralia</taxon>
        <taxon>Lophotrochozoa</taxon>
        <taxon>Mollusca</taxon>
        <taxon>Bivalvia</taxon>
        <taxon>Autobranchia</taxon>
        <taxon>Pteriomorphia</taxon>
        <taxon>Ostreida</taxon>
        <taxon>Ostreoidea</taxon>
        <taxon>Ostreidae</taxon>
        <taxon>Magallana</taxon>
    </lineage>
</organism>
<keyword evidence="1" id="KW-0472">Membrane</keyword>
<name>K1R6M5_MAGGI</name>
<proteinExistence type="predicted"/>
<dbReference type="Pfam" id="PF14770">
    <property type="entry name" value="TMEM18"/>
    <property type="match status" value="1"/>
</dbReference>
<sequence>MASTGPESPIRTDEINDFFTYIASIDWTEKWLIALVMFHFTCFFLIIVTRKSGLLQAIIFITLLLSVYFAENLNELAAKHWQVFTKEQYFDSDGLFFSTVYSTPVLFNCLLLLVRVLSPPVLIHTYSMEPFYMGSTFVNFGGVNIAQMYNSVSTTPME</sequence>
<dbReference type="InterPro" id="IPR026721">
    <property type="entry name" value="TMEM18"/>
</dbReference>
<dbReference type="EMBL" id="JH819194">
    <property type="protein sequence ID" value="EKC29591.1"/>
    <property type="molecule type" value="Genomic_DNA"/>
</dbReference>
<reference evidence="1" key="1">
    <citation type="journal article" date="2012" name="Nature">
        <title>The oyster genome reveals stress adaptation and complexity of shell formation.</title>
        <authorList>
            <person name="Zhang G."/>
            <person name="Fang X."/>
            <person name="Guo X."/>
            <person name="Li L."/>
            <person name="Luo R."/>
            <person name="Xu F."/>
            <person name="Yang P."/>
            <person name="Zhang L."/>
            <person name="Wang X."/>
            <person name="Qi H."/>
            <person name="Xiong Z."/>
            <person name="Que H."/>
            <person name="Xie Y."/>
            <person name="Holland P.W."/>
            <person name="Paps J."/>
            <person name="Zhu Y."/>
            <person name="Wu F."/>
            <person name="Chen Y."/>
            <person name="Wang J."/>
            <person name="Peng C."/>
            <person name="Meng J."/>
            <person name="Yang L."/>
            <person name="Liu J."/>
            <person name="Wen B."/>
            <person name="Zhang N."/>
            <person name="Huang Z."/>
            <person name="Zhu Q."/>
            <person name="Feng Y."/>
            <person name="Mount A."/>
            <person name="Hedgecock D."/>
            <person name="Xu Z."/>
            <person name="Liu Y."/>
            <person name="Domazet-Loso T."/>
            <person name="Du Y."/>
            <person name="Sun X."/>
            <person name="Zhang S."/>
            <person name="Liu B."/>
            <person name="Cheng P."/>
            <person name="Jiang X."/>
            <person name="Li J."/>
            <person name="Fan D."/>
            <person name="Wang W."/>
            <person name="Fu W."/>
            <person name="Wang T."/>
            <person name="Wang B."/>
            <person name="Zhang J."/>
            <person name="Peng Z."/>
            <person name="Li Y."/>
            <person name="Li N."/>
            <person name="Wang J."/>
            <person name="Chen M."/>
            <person name="He Y."/>
            <person name="Tan F."/>
            <person name="Song X."/>
            <person name="Zheng Q."/>
            <person name="Huang R."/>
            <person name="Yang H."/>
            <person name="Du X."/>
            <person name="Chen L."/>
            <person name="Yang M."/>
            <person name="Gaffney P.M."/>
            <person name="Wang S."/>
            <person name="Luo L."/>
            <person name="She Z."/>
            <person name="Ming Y."/>
            <person name="Huang W."/>
            <person name="Zhang S."/>
            <person name="Huang B."/>
            <person name="Zhang Y."/>
            <person name="Qu T."/>
            <person name="Ni P."/>
            <person name="Miao G."/>
            <person name="Wang J."/>
            <person name="Wang Q."/>
            <person name="Steinberg C.E."/>
            <person name="Wang H."/>
            <person name="Li N."/>
            <person name="Qian L."/>
            <person name="Zhang G."/>
            <person name="Li Y."/>
            <person name="Yang H."/>
            <person name="Liu X."/>
            <person name="Wang J."/>
            <person name="Yin Y."/>
            <person name="Wang J."/>
        </authorList>
    </citation>
    <scope>NUCLEOTIDE SEQUENCE [LARGE SCALE GENOMIC DNA]</scope>
    <source>
        <strain evidence="1">05x7-T-G4-1.051#20</strain>
    </source>
</reference>
<gene>
    <name evidence="1" type="ORF">CGI_10027376</name>
</gene>
<protein>
    <submittedName>
        <fullName evidence="1">Transmembrane protein 18</fullName>
    </submittedName>
</protein>
<dbReference type="FunCoup" id="K1R6M5">
    <property type="interactions" value="703"/>
</dbReference>
<dbReference type="InParanoid" id="K1R6M5"/>
<dbReference type="AlphaFoldDB" id="K1R6M5"/>
<keyword evidence="1" id="KW-0812">Transmembrane</keyword>